<dbReference type="AlphaFoldDB" id="A0A2S4L5D5"/>
<sequence length="137" mass="15190">MMWNGKAVAGAWDTVFLTCLSKEQKGPLAFCLERRDFRGHSHSIYEGLNGISILHAACADARRVTQGRGIGDMTRRCVMTAVSKTRKDMRRCPRWMSPLGSWQDAVPRLVVLDGHSAVASNGLPLHRVCPRRLPSSS</sequence>
<protein>
    <submittedName>
        <fullName evidence="1">Uncharacterized protein</fullName>
    </submittedName>
</protein>
<accession>A0A2S4L5D5</accession>
<proteinExistence type="predicted"/>
<organism evidence="1 2">
    <name type="scientific">Tolypocladium paradoxum</name>
    <dbReference type="NCBI Taxonomy" id="94208"/>
    <lineage>
        <taxon>Eukaryota</taxon>
        <taxon>Fungi</taxon>
        <taxon>Dikarya</taxon>
        <taxon>Ascomycota</taxon>
        <taxon>Pezizomycotina</taxon>
        <taxon>Sordariomycetes</taxon>
        <taxon>Hypocreomycetidae</taxon>
        <taxon>Hypocreales</taxon>
        <taxon>Ophiocordycipitaceae</taxon>
        <taxon>Tolypocladium</taxon>
    </lineage>
</organism>
<name>A0A2S4L5D5_9HYPO</name>
<gene>
    <name evidence="1" type="ORF">TPAR_02170</name>
</gene>
<keyword evidence="2" id="KW-1185">Reference proteome</keyword>
<evidence type="ECO:0000313" key="1">
    <source>
        <dbReference type="EMBL" id="POR37628.1"/>
    </source>
</evidence>
<dbReference type="EMBL" id="PKSG01000225">
    <property type="protein sequence ID" value="POR37628.1"/>
    <property type="molecule type" value="Genomic_DNA"/>
</dbReference>
<comment type="caution">
    <text evidence="1">The sequence shown here is derived from an EMBL/GenBank/DDBJ whole genome shotgun (WGS) entry which is preliminary data.</text>
</comment>
<evidence type="ECO:0000313" key="2">
    <source>
        <dbReference type="Proteomes" id="UP000237481"/>
    </source>
</evidence>
<reference evidence="1 2" key="1">
    <citation type="submission" date="2018-01" db="EMBL/GenBank/DDBJ databases">
        <title>Harnessing the power of phylogenomics to disentangle the directionality and signatures of interkingdom host jumping in the parasitic fungal genus Tolypocladium.</title>
        <authorList>
            <person name="Quandt C.A."/>
            <person name="Patterson W."/>
            <person name="Spatafora J.W."/>
        </authorList>
    </citation>
    <scope>NUCLEOTIDE SEQUENCE [LARGE SCALE GENOMIC DNA]</scope>
    <source>
        <strain evidence="1 2">NRBC 100945</strain>
    </source>
</reference>
<dbReference type="Proteomes" id="UP000237481">
    <property type="component" value="Unassembled WGS sequence"/>
</dbReference>